<dbReference type="RefSeq" id="WP_346821852.1">
    <property type="nucleotide sequence ID" value="NZ_JBDKWZ010000007.1"/>
</dbReference>
<dbReference type="PROSITE" id="PS51186">
    <property type="entry name" value="GNAT"/>
    <property type="match status" value="1"/>
</dbReference>
<dbReference type="Proteomes" id="UP001403385">
    <property type="component" value="Unassembled WGS sequence"/>
</dbReference>
<gene>
    <name evidence="2" type="ORF">AAG747_14255</name>
</gene>
<dbReference type="Gene3D" id="3.40.630.30">
    <property type="match status" value="1"/>
</dbReference>
<dbReference type="InterPro" id="IPR016181">
    <property type="entry name" value="Acyl_CoA_acyltransferase"/>
</dbReference>
<protein>
    <submittedName>
        <fullName evidence="2">GNAT family N-acetyltransferase</fullName>
        <ecNumber evidence="2">2.3.1.-</ecNumber>
    </submittedName>
</protein>
<dbReference type="EMBL" id="JBDKWZ010000007">
    <property type="protein sequence ID" value="MEN7549081.1"/>
    <property type="molecule type" value="Genomic_DNA"/>
</dbReference>
<keyword evidence="2" id="KW-0012">Acyltransferase</keyword>
<reference evidence="2 3" key="1">
    <citation type="submission" date="2024-04" db="EMBL/GenBank/DDBJ databases">
        <title>Novel genus in family Flammeovirgaceae.</title>
        <authorList>
            <person name="Nguyen T.H."/>
            <person name="Vuong T.Q."/>
            <person name="Le H."/>
            <person name="Kim S.-G."/>
        </authorList>
    </citation>
    <scope>NUCLEOTIDE SEQUENCE [LARGE SCALE GENOMIC DNA]</scope>
    <source>
        <strain evidence="2 3">JCM 23209</strain>
    </source>
</reference>
<proteinExistence type="predicted"/>
<dbReference type="InterPro" id="IPR000182">
    <property type="entry name" value="GNAT_dom"/>
</dbReference>
<organism evidence="2 3">
    <name type="scientific">Rapidithrix thailandica</name>
    <dbReference type="NCBI Taxonomy" id="413964"/>
    <lineage>
        <taxon>Bacteria</taxon>
        <taxon>Pseudomonadati</taxon>
        <taxon>Bacteroidota</taxon>
        <taxon>Cytophagia</taxon>
        <taxon>Cytophagales</taxon>
        <taxon>Flammeovirgaceae</taxon>
        <taxon>Rapidithrix</taxon>
    </lineage>
</organism>
<sequence>MQIKTIKAEETWALRKTVMWPDRDLEYVKLKEDDQGLHFGLFKDEKLTSVVSLFVKGEAAQFRKFATLVEEQGKGYGSVLLNHVIDQVQALGVKTLWCNAREDKLSFYKKFALTPTEQTFEKGGIRYRIAERTL</sequence>
<dbReference type="GO" id="GO:0016747">
    <property type="term" value="F:acyltransferase activity, transferring groups other than amino-acyl groups"/>
    <property type="evidence" value="ECO:0007669"/>
    <property type="project" value="InterPro"/>
</dbReference>
<feature type="domain" description="N-acetyltransferase" evidence="1">
    <location>
        <begin position="1"/>
        <end position="132"/>
    </location>
</feature>
<keyword evidence="2" id="KW-0808">Transferase</keyword>
<evidence type="ECO:0000313" key="2">
    <source>
        <dbReference type="EMBL" id="MEN7549081.1"/>
    </source>
</evidence>
<accession>A0AAW9SEF5</accession>
<dbReference type="CDD" id="cd04301">
    <property type="entry name" value="NAT_SF"/>
    <property type="match status" value="1"/>
</dbReference>
<dbReference type="EC" id="2.3.1.-" evidence="2"/>
<dbReference type="Pfam" id="PF00583">
    <property type="entry name" value="Acetyltransf_1"/>
    <property type="match status" value="1"/>
</dbReference>
<keyword evidence="3" id="KW-1185">Reference proteome</keyword>
<evidence type="ECO:0000313" key="3">
    <source>
        <dbReference type="Proteomes" id="UP001403385"/>
    </source>
</evidence>
<evidence type="ECO:0000259" key="1">
    <source>
        <dbReference type="PROSITE" id="PS51186"/>
    </source>
</evidence>
<name>A0AAW9SEF5_9BACT</name>
<dbReference type="AlphaFoldDB" id="A0AAW9SEF5"/>
<dbReference type="SUPFAM" id="SSF55729">
    <property type="entry name" value="Acyl-CoA N-acyltransferases (Nat)"/>
    <property type="match status" value="1"/>
</dbReference>
<comment type="caution">
    <text evidence="2">The sequence shown here is derived from an EMBL/GenBank/DDBJ whole genome shotgun (WGS) entry which is preliminary data.</text>
</comment>